<proteinExistence type="predicted"/>
<dbReference type="EMBL" id="WTZA01000002">
    <property type="protein sequence ID" value="MXO75743.1"/>
    <property type="molecule type" value="Genomic_DNA"/>
</dbReference>
<reference evidence="1 2" key="1">
    <citation type="submission" date="2019-12" db="EMBL/GenBank/DDBJ databases">
        <title>Genomic-based taxomic classification of the family Erythrobacteraceae.</title>
        <authorList>
            <person name="Xu L."/>
        </authorList>
    </citation>
    <scope>NUCLEOTIDE SEQUENCE [LARGE SCALE GENOMIC DNA]</scope>
    <source>
        <strain evidence="1 2">100921-2</strain>
    </source>
</reference>
<keyword evidence="2" id="KW-1185">Reference proteome</keyword>
<dbReference type="RefSeq" id="WP_160611631.1">
    <property type="nucleotide sequence ID" value="NZ_WTZA01000002.1"/>
</dbReference>
<accession>A0A6I4TF75</accession>
<sequence>MQLALLLLAVTPAAAPTEIGPLTVKSADGSQVVLGETLSTAQTYEAVFVQETYPVSLDLQVRRAIAPEPFQIIDADESNRSIRIKTTELGGFRLRQAAASVTPAVTALRRRCTRAMAYLDLDYSDQDIAEAPETFANDASCPGASYADPLRTLILEGLSKSGLRLWATTSPDPRWKHHEVIAANGQLTSTFAGQLTLPVLYASFAAPITAELDRIAWYEITSDGAVRKIGESAWRVPAP</sequence>
<name>A0A6I4TF75_9SPHN</name>
<evidence type="ECO:0000313" key="2">
    <source>
        <dbReference type="Proteomes" id="UP000439522"/>
    </source>
</evidence>
<dbReference type="AlphaFoldDB" id="A0A6I4TF75"/>
<evidence type="ECO:0000313" key="1">
    <source>
        <dbReference type="EMBL" id="MXO75743.1"/>
    </source>
</evidence>
<gene>
    <name evidence="1" type="ORF">GRI40_10995</name>
</gene>
<organism evidence="1 2">
    <name type="scientific">Tsuneonella aeria</name>
    <dbReference type="NCBI Taxonomy" id="1837929"/>
    <lineage>
        <taxon>Bacteria</taxon>
        <taxon>Pseudomonadati</taxon>
        <taxon>Pseudomonadota</taxon>
        <taxon>Alphaproteobacteria</taxon>
        <taxon>Sphingomonadales</taxon>
        <taxon>Erythrobacteraceae</taxon>
        <taxon>Tsuneonella</taxon>
    </lineage>
</organism>
<protein>
    <submittedName>
        <fullName evidence="1">Uncharacterized protein</fullName>
    </submittedName>
</protein>
<dbReference type="Proteomes" id="UP000439522">
    <property type="component" value="Unassembled WGS sequence"/>
</dbReference>
<comment type="caution">
    <text evidence="1">The sequence shown here is derived from an EMBL/GenBank/DDBJ whole genome shotgun (WGS) entry which is preliminary data.</text>
</comment>